<sequence length="279" mass="30996">MNKNVRGILDVLFFIVVFFLIQYVVTVGVAAVDVWVQNGSWSRFYAQLATGGFQLSGKQLVLASVLGSVLTLTVFTTLRWALLSRAWLSTHPWQVLAWVVFASLGSILPSEWLQDQLALSLPVATQKMFAEIMGEPTGYLAIGILAPLAEELVFRGAVLRTLLRLLGPRRHGLAILVSAVLFGAVHLNLPQFVHATLIGLLLGWMYYRTDSIIPGVVFHWINNTVAYIMFNLMPQMADGKLIDLFHGDSRMMWMGLAFSVCILLPSLLQLSIRLKRAGK</sequence>
<keyword evidence="1" id="KW-1133">Transmembrane helix</keyword>
<evidence type="ECO:0000256" key="1">
    <source>
        <dbReference type="SAM" id="Phobius"/>
    </source>
</evidence>
<keyword evidence="1" id="KW-0472">Membrane</keyword>
<feature type="transmembrane region" description="Helical" evidence="1">
    <location>
        <begin position="138"/>
        <end position="163"/>
    </location>
</feature>
<dbReference type="Proteomes" id="UP001589688">
    <property type="component" value="Unassembled WGS sequence"/>
</dbReference>
<organism evidence="3 4">
    <name type="scientific">Hallella seregens ATCC 51272</name>
    <dbReference type="NCBI Taxonomy" id="1336250"/>
    <lineage>
        <taxon>Bacteria</taxon>
        <taxon>Pseudomonadati</taxon>
        <taxon>Bacteroidota</taxon>
        <taxon>Bacteroidia</taxon>
        <taxon>Bacteroidales</taxon>
        <taxon>Prevotellaceae</taxon>
        <taxon>Hallella</taxon>
    </lineage>
</organism>
<keyword evidence="1" id="KW-0812">Transmembrane</keyword>
<gene>
    <name evidence="3" type="ORF">ACFFK8_10415</name>
</gene>
<dbReference type="InterPro" id="IPR052710">
    <property type="entry name" value="CAAX_protease"/>
</dbReference>
<dbReference type="Pfam" id="PF02517">
    <property type="entry name" value="Rce1-like"/>
    <property type="match status" value="1"/>
</dbReference>
<feature type="transmembrane region" description="Helical" evidence="1">
    <location>
        <begin position="60"/>
        <end position="83"/>
    </location>
</feature>
<dbReference type="InterPro" id="IPR003675">
    <property type="entry name" value="Rce1/LyrA-like_dom"/>
</dbReference>
<feature type="transmembrane region" description="Helical" evidence="1">
    <location>
        <begin position="12"/>
        <end position="36"/>
    </location>
</feature>
<dbReference type="RefSeq" id="WP_027953027.1">
    <property type="nucleotide sequence ID" value="NZ_JBHLZF010000002.1"/>
</dbReference>
<protein>
    <submittedName>
        <fullName evidence="3">Lysostaphin resistance A-like protein</fullName>
    </submittedName>
</protein>
<accession>A0ABV5ZNC3</accession>
<evidence type="ECO:0000313" key="3">
    <source>
        <dbReference type="EMBL" id="MFB9898188.1"/>
    </source>
</evidence>
<evidence type="ECO:0000313" key="4">
    <source>
        <dbReference type="Proteomes" id="UP001589688"/>
    </source>
</evidence>
<feature type="transmembrane region" description="Helical" evidence="1">
    <location>
        <begin position="175"/>
        <end position="206"/>
    </location>
</feature>
<dbReference type="PANTHER" id="PTHR36435:SF1">
    <property type="entry name" value="CAAX AMINO TERMINAL PROTEASE FAMILY PROTEIN"/>
    <property type="match status" value="1"/>
</dbReference>
<proteinExistence type="predicted"/>
<reference evidence="3 4" key="1">
    <citation type="submission" date="2024-09" db="EMBL/GenBank/DDBJ databases">
        <authorList>
            <person name="Sun Q."/>
            <person name="Mori K."/>
        </authorList>
    </citation>
    <scope>NUCLEOTIDE SEQUENCE [LARGE SCALE GENOMIC DNA]</scope>
    <source>
        <strain evidence="3 4">ATCC 51272</strain>
    </source>
</reference>
<dbReference type="PANTHER" id="PTHR36435">
    <property type="entry name" value="SLR1288 PROTEIN"/>
    <property type="match status" value="1"/>
</dbReference>
<feature type="transmembrane region" description="Helical" evidence="1">
    <location>
        <begin position="251"/>
        <end position="272"/>
    </location>
</feature>
<feature type="domain" description="CAAX prenyl protease 2/Lysostaphin resistance protein A-like" evidence="2">
    <location>
        <begin position="139"/>
        <end position="225"/>
    </location>
</feature>
<comment type="caution">
    <text evidence="3">The sequence shown here is derived from an EMBL/GenBank/DDBJ whole genome shotgun (WGS) entry which is preliminary data.</text>
</comment>
<dbReference type="EMBL" id="JBHLZF010000002">
    <property type="protein sequence ID" value="MFB9898188.1"/>
    <property type="molecule type" value="Genomic_DNA"/>
</dbReference>
<evidence type="ECO:0000259" key="2">
    <source>
        <dbReference type="Pfam" id="PF02517"/>
    </source>
</evidence>
<keyword evidence="4" id="KW-1185">Reference proteome</keyword>
<feature type="transmembrane region" description="Helical" evidence="1">
    <location>
        <begin position="212"/>
        <end position="230"/>
    </location>
</feature>
<name>A0ABV5ZNC3_9BACT</name>
<feature type="transmembrane region" description="Helical" evidence="1">
    <location>
        <begin position="95"/>
        <end position="113"/>
    </location>
</feature>